<dbReference type="CDD" id="cd00054">
    <property type="entry name" value="EGF_CA"/>
    <property type="match status" value="2"/>
</dbReference>
<keyword evidence="12" id="KW-0677">Repeat</keyword>
<evidence type="ECO:0000313" key="35">
    <source>
        <dbReference type="EMBL" id="KAI1234802.1"/>
    </source>
</evidence>
<feature type="region of interest" description="Disordered" evidence="30">
    <location>
        <begin position="280"/>
        <end position="340"/>
    </location>
</feature>
<dbReference type="InterPro" id="IPR056823">
    <property type="entry name" value="TEN-like_YD-shell"/>
</dbReference>
<evidence type="ECO:0000256" key="18">
    <source>
        <dbReference type="ARBA" id="ARBA00023163"/>
    </source>
</evidence>
<dbReference type="FunFam" id="2.180.10.10:FF:000019">
    <property type="entry name" value="Teneurin transmembrane protein 1"/>
    <property type="match status" value="1"/>
</dbReference>
<dbReference type="InterPro" id="IPR051216">
    <property type="entry name" value="Teneurin"/>
</dbReference>
<comment type="similarity">
    <text evidence="5">Belongs to the tenascin family. Teneurin subfamily.</text>
</comment>
<protein>
    <recommendedName>
        <fullName evidence="25">Teneurin-1</fullName>
    </recommendedName>
    <alternativeName>
        <fullName evidence="27">Protein Odd Oz/ten-m homolog 1</fullName>
    </alternativeName>
    <alternativeName>
        <fullName evidence="26">Tenascin-M1</fullName>
    </alternativeName>
    <alternativeName>
        <fullName evidence="28">Teneurin transmembrane protein 1</fullName>
    </alternativeName>
</protein>
<keyword evidence="20" id="KW-0206">Cytoskeleton</keyword>
<dbReference type="Pfam" id="PF24329">
    <property type="entry name" value="FN-plug_TEN1-4"/>
    <property type="match status" value="1"/>
</dbReference>
<evidence type="ECO:0000256" key="8">
    <source>
        <dbReference type="ARBA" id="ARBA00022491"/>
    </source>
</evidence>
<keyword evidence="14" id="KW-0805">Transcription regulation</keyword>
<dbReference type="NCBIfam" id="TIGR01643">
    <property type="entry name" value="YD_repeat_2x"/>
    <property type="match status" value="3"/>
</dbReference>
<feature type="domain" description="EGF-like" evidence="32">
    <location>
        <begin position="864"/>
        <end position="899"/>
    </location>
</feature>
<dbReference type="SMART" id="SM00181">
    <property type="entry name" value="EGF"/>
    <property type="match status" value="7"/>
</dbReference>
<keyword evidence="7" id="KW-0963">Cytoplasm</keyword>
<feature type="disulfide bond" evidence="29">
    <location>
        <begin position="725"/>
        <end position="734"/>
    </location>
</feature>
<dbReference type="FunFam" id="2.10.25.10:FF:000021">
    <property type="entry name" value="Teneurin transmembrane protein 2"/>
    <property type="match status" value="2"/>
</dbReference>
<keyword evidence="11 31" id="KW-0812">Transmembrane</keyword>
<keyword evidence="21" id="KW-0539">Nucleus</keyword>
<dbReference type="EMBL" id="JADDUC020000014">
    <property type="protein sequence ID" value="KAI1234802.1"/>
    <property type="molecule type" value="Genomic_DNA"/>
</dbReference>
<dbReference type="GO" id="GO:0007218">
    <property type="term" value="P:neuropeptide signaling pathway"/>
    <property type="evidence" value="ECO:0007669"/>
    <property type="project" value="UniProtKB-KW"/>
</dbReference>
<comment type="function">
    <text evidence="24">Induces gene transcription activation.</text>
</comment>
<proteinExistence type="inferred from homology"/>
<keyword evidence="18" id="KW-0804">Transcription</keyword>
<keyword evidence="16 31" id="KW-0472">Membrane</keyword>
<comment type="caution">
    <text evidence="29">Lacks conserved residue(s) required for the propagation of feature annotation.</text>
</comment>
<keyword evidence="13 31" id="KW-1133">Transmembrane helix</keyword>
<dbReference type="PANTHER" id="PTHR11219">
    <property type="entry name" value="TENEURIN AND N-ACETYLGLUCOSAMINE-1-PHOSPHODIESTER ALPHA-N-ACETYLGLUCOSAMINIDASE"/>
    <property type="match status" value="1"/>
</dbReference>
<evidence type="ECO:0000256" key="23">
    <source>
        <dbReference type="ARBA" id="ARBA00053699"/>
    </source>
</evidence>
<dbReference type="InterPro" id="IPR056820">
    <property type="entry name" value="TEN_TTR-like"/>
</dbReference>
<evidence type="ECO:0000259" key="32">
    <source>
        <dbReference type="PROSITE" id="PS50026"/>
    </source>
</evidence>
<evidence type="ECO:0000256" key="30">
    <source>
        <dbReference type="SAM" id="MobiDB-lite"/>
    </source>
</evidence>
<evidence type="ECO:0000256" key="1">
    <source>
        <dbReference type="ARBA" id="ARBA00004109"/>
    </source>
</evidence>
<dbReference type="GO" id="GO:0042803">
    <property type="term" value="F:protein homodimerization activity"/>
    <property type="evidence" value="ECO:0007669"/>
    <property type="project" value="TreeGrafter"/>
</dbReference>
<dbReference type="Pfam" id="PF23538">
    <property type="entry name" value="Teneurin_ABD"/>
    <property type="match status" value="1"/>
</dbReference>
<evidence type="ECO:0000256" key="22">
    <source>
        <dbReference type="ARBA" id="ARBA00023320"/>
    </source>
</evidence>
<evidence type="ECO:0000313" key="34">
    <source>
        <dbReference type="EMBL" id="KAG0118647.1"/>
    </source>
</evidence>
<evidence type="ECO:0000256" key="9">
    <source>
        <dbReference type="ARBA" id="ARBA00022536"/>
    </source>
</evidence>
<dbReference type="Pfam" id="PF23093">
    <property type="entry name" value="GBD_Tenm3"/>
    <property type="match status" value="1"/>
</dbReference>
<gene>
    <name evidence="35" type="ORF">IHE44_0003182</name>
    <name evidence="34" type="ORF">IHE44_000768</name>
</gene>
<evidence type="ECO:0000256" key="14">
    <source>
        <dbReference type="ARBA" id="ARBA00023015"/>
    </source>
</evidence>
<dbReference type="EMBL" id="JADDUC010000106">
    <property type="protein sequence ID" value="KAG0118647.1"/>
    <property type="molecule type" value="Genomic_DNA"/>
</dbReference>
<dbReference type="GO" id="GO:0050839">
    <property type="term" value="F:cell adhesion molecule binding"/>
    <property type="evidence" value="ECO:0007669"/>
    <property type="project" value="TreeGrafter"/>
</dbReference>
<reference evidence="35" key="3">
    <citation type="submission" date="2022-01" db="EMBL/GenBank/DDBJ databases">
        <authorList>
            <person name="Rubenstein D.R."/>
        </authorList>
    </citation>
    <scope>NUCLEOTIDE SEQUENCE</scope>
    <source>
        <strain evidence="35">SS15</strain>
        <tissue evidence="35">Liver</tissue>
    </source>
</reference>
<keyword evidence="19" id="KW-0325">Glycoprotein</keyword>
<evidence type="ECO:0000256" key="5">
    <source>
        <dbReference type="ARBA" id="ARBA00009385"/>
    </source>
</evidence>
<feature type="disulfide bond" evidence="29">
    <location>
        <begin position="868"/>
        <end position="878"/>
    </location>
</feature>
<reference evidence="34" key="1">
    <citation type="submission" date="2020-10" db="EMBL/GenBank/DDBJ databases">
        <title>Feather gene expression reveals the developmental basis of iridescence in African starlings.</title>
        <authorList>
            <person name="Rubenstein D.R."/>
        </authorList>
    </citation>
    <scope>NUCLEOTIDE SEQUENCE</scope>
    <source>
        <strain evidence="34">SS15</strain>
        <tissue evidence="34">Liver</tissue>
    </source>
</reference>
<keyword evidence="15" id="KW-0346">Stress response</keyword>
<evidence type="ECO:0000256" key="19">
    <source>
        <dbReference type="ARBA" id="ARBA00023180"/>
    </source>
</evidence>
<dbReference type="InterPro" id="IPR011042">
    <property type="entry name" value="6-blade_b-propeller_TolB-like"/>
</dbReference>
<keyword evidence="8" id="KW-0678">Repressor</keyword>
<dbReference type="InterPro" id="IPR028916">
    <property type="entry name" value="Tox-GHH_dom"/>
</dbReference>
<dbReference type="InterPro" id="IPR057629">
    <property type="entry name" value="Teneurin1-4_GBD"/>
</dbReference>
<keyword evidence="36" id="KW-1185">Reference proteome</keyword>
<dbReference type="PROSITE" id="PS00022">
    <property type="entry name" value="EGF_1"/>
    <property type="match status" value="4"/>
</dbReference>
<evidence type="ECO:0000256" key="28">
    <source>
        <dbReference type="ARBA" id="ARBA00083965"/>
    </source>
</evidence>
<evidence type="ECO:0000256" key="16">
    <source>
        <dbReference type="ARBA" id="ARBA00023136"/>
    </source>
</evidence>
<keyword evidence="17 29" id="KW-1015">Disulfide bond</keyword>
<keyword evidence="6" id="KW-1003">Cell membrane</keyword>
<keyword evidence="9 29" id="KW-0245">EGF-like domain</keyword>
<dbReference type="Pfam" id="PF25020">
    <property type="entry name" value="TTR_TEN1-4"/>
    <property type="match status" value="1"/>
</dbReference>
<comment type="subcellular location">
    <subcellularLocation>
        <location evidence="2">Cell membrane</location>
        <topology evidence="2">Single-pass membrane protein</topology>
    </subcellularLocation>
    <subcellularLocation>
        <location evidence="3">Cytoplasm</location>
        <location evidence="3">Cytoskeleton</location>
    </subcellularLocation>
    <subcellularLocation>
        <location evidence="1">Nucleus matrix</location>
    </subcellularLocation>
    <subcellularLocation>
        <location evidence="4">Nucleus speckle</location>
    </subcellularLocation>
</comment>
<dbReference type="GO" id="GO:0005783">
    <property type="term" value="C:endoplasmic reticulum"/>
    <property type="evidence" value="ECO:0007669"/>
    <property type="project" value="UniProtKB-ARBA"/>
</dbReference>
<evidence type="ECO:0000256" key="27">
    <source>
        <dbReference type="ARBA" id="ARBA00081437"/>
    </source>
</evidence>
<dbReference type="Proteomes" id="UP000618051">
    <property type="component" value="Unassembled WGS sequence"/>
</dbReference>
<organism evidence="34">
    <name type="scientific">Lamprotornis superbus</name>
    <dbReference type="NCBI Taxonomy" id="245042"/>
    <lineage>
        <taxon>Eukaryota</taxon>
        <taxon>Metazoa</taxon>
        <taxon>Chordata</taxon>
        <taxon>Craniata</taxon>
        <taxon>Vertebrata</taxon>
        <taxon>Euteleostomi</taxon>
        <taxon>Archelosauria</taxon>
        <taxon>Archosauria</taxon>
        <taxon>Dinosauria</taxon>
        <taxon>Saurischia</taxon>
        <taxon>Theropoda</taxon>
        <taxon>Coelurosauria</taxon>
        <taxon>Aves</taxon>
        <taxon>Neognathae</taxon>
        <taxon>Neoaves</taxon>
        <taxon>Telluraves</taxon>
        <taxon>Australaves</taxon>
        <taxon>Passeriformes</taxon>
        <taxon>Sturnidae</taxon>
        <taxon>Lamprotornis</taxon>
    </lineage>
</organism>
<evidence type="ECO:0000256" key="21">
    <source>
        <dbReference type="ARBA" id="ARBA00023242"/>
    </source>
</evidence>
<dbReference type="FunFam" id="2.10.25.10:FF:000013">
    <property type="entry name" value="Teneurin transmembrane protein 4"/>
    <property type="match status" value="1"/>
</dbReference>
<feature type="disulfide bond" evidence="29">
    <location>
        <begin position="889"/>
        <end position="898"/>
    </location>
</feature>
<evidence type="ECO:0000256" key="10">
    <source>
        <dbReference type="ARBA" id="ARBA00022685"/>
    </source>
</evidence>
<evidence type="ECO:0000256" key="25">
    <source>
        <dbReference type="ARBA" id="ARBA00068164"/>
    </source>
</evidence>
<dbReference type="Pfam" id="PF25024">
    <property type="entry name" value="EGF_TEN"/>
    <property type="match status" value="1"/>
</dbReference>
<dbReference type="InterPro" id="IPR006530">
    <property type="entry name" value="YD"/>
</dbReference>
<dbReference type="SUPFAM" id="SSF82171">
    <property type="entry name" value="DPP6 N-terminal domain-like"/>
    <property type="match status" value="1"/>
</dbReference>
<evidence type="ECO:0000256" key="2">
    <source>
        <dbReference type="ARBA" id="ARBA00004162"/>
    </source>
</evidence>
<dbReference type="InterPro" id="IPR000742">
    <property type="entry name" value="EGF"/>
</dbReference>
<dbReference type="Gene3D" id="2.180.10.10">
    <property type="entry name" value="RHS repeat-associated core"/>
    <property type="match status" value="2"/>
</dbReference>
<dbReference type="Pfam" id="PF25021">
    <property type="entry name" value="TEN_NHL"/>
    <property type="match status" value="1"/>
</dbReference>
<name>A0A835NN17_9PASS</name>
<evidence type="ECO:0000256" key="17">
    <source>
        <dbReference type="ARBA" id="ARBA00023157"/>
    </source>
</evidence>
<dbReference type="InterPro" id="IPR057627">
    <property type="entry name" value="FN-plug_TEN1-4"/>
</dbReference>
<dbReference type="Pfam" id="PF06484">
    <property type="entry name" value="Ten_N"/>
    <property type="match status" value="2"/>
</dbReference>
<feature type="compositionally biased region" description="Pro residues" evidence="30">
    <location>
        <begin position="291"/>
        <end position="300"/>
    </location>
</feature>
<dbReference type="SUPFAM" id="SSF63825">
    <property type="entry name" value="YWTD domain"/>
    <property type="match status" value="1"/>
</dbReference>
<dbReference type="GO" id="GO:0046982">
    <property type="term" value="F:protein heterodimerization activity"/>
    <property type="evidence" value="ECO:0007669"/>
    <property type="project" value="TreeGrafter"/>
</dbReference>
<evidence type="ECO:0000256" key="12">
    <source>
        <dbReference type="ARBA" id="ARBA00022737"/>
    </source>
</evidence>
<comment type="caution">
    <text evidence="34">The sequence shown here is derived from an EMBL/GenBank/DDBJ whole genome shotgun (WGS) entry which is preliminary data.</text>
</comment>
<feature type="transmembrane region" description="Helical" evidence="31">
    <location>
        <begin position="417"/>
        <end position="442"/>
    </location>
</feature>
<dbReference type="GO" id="GO:0016363">
    <property type="term" value="C:nuclear matrix"/>
    <property type="evidence" value="ECO:0007669"/>
    <property type="project" value="UniProtKB-SubCell"/>
</dbReference>
<dbReference type="GO" id="GO:0007157">
    <property type="term" value="P:heterophilic cell-cell adhesion via plasma membrane cell adhesion molecules"/>
    <property type="evidence" value="ECO:0007669"/>
    <property type="project" value="TreeGrafter"/>
</dbReference>
<dbReference type="GO" id="GO:0016607">
    <property type="term" value="C:nuclear speck"/>
    <property type="evidence" value="ECO:0007669"/>
    <property type="project" value="UniProtKB-SubCell"/>
</dbReference>
<dbReference type="FunFam" id="2.120.10.30:FF:000005">
    <property type="entry name" value="Teneurin transmembrane protein 4"/>
    <property type="match status" value="1"/>
</dbReference>
<dbReference type="PROSITE" id="PS51361">
    <property type="entry name" value="TENEURIN_N"/>
    <property type="match status" value="1"/>
</dbReference>
<dbReference type="PROSITE" id="PS01186">
    <property type="entry name" value="EGF_2"/>
    <property type="match status" value="4"/>
</dbReference>
<feature type="compositionally biased region" description="Polar residues" evidence="30">
    <location>
        <begin position="15"/>
        <end position="26"/>
    </location>
</feature>
<evidence type="ECO:0000256" key="11">
    <source>
        <dbReference type="ARBA" id="ARBA00022692"/>
    </source>
</evidence>
<keyword evidence="10" id="KW-0165">Cleavage on pair of basic residues</keyword>
<dbReference type="InterPro" id="IPR009471">
    <property type="entry name" value="Ten_N"/>
</dbReference>
<dbReference type="FunFam" id="2.120.10.30:FF:000006">
    <property type="entry name" value="Teneurin transmembrane protein 4"/>
    <property type="match status" value="1"/>
</dbReference>
<evidence type="ECO:0000256" key="13">
    <source>
        <dbReference type="ARBA" id="ARBA00022989"/>
    </source>
</evidence>
<dbReference type="Pfam" id="PF25023">
    <property type="entry name" value="TEN_YD-shell"/>
    <property type="match status" value="1"/>
</dbReference>
<evidence type="ECO:0000256" key="6">
    <source>
        <dbReference type="ARBA" id="ARBA00022475"/>
    </source>
</evidence>
<comment type="function">
    <text evidence="23">Involved in neural development, regulating the establishment of proper connectivity within the nervous system. May function as a cellular signal transducer.</text>
</comment>
<evidence type="ECO:0000256" key="4">
    <source>
        <dbReference type="ARBA" id="ARBA00004324"/>
    </source>
</evidence>
<dbReference type="OrthoDB" id="442731at2759"/>
<dbReference type="Gene3D" id="2.120.10.30">
    <property type="entry name" value="TolB, C-terminal domain"/>
    <property type="match status" value="2"/>
</dbReference>
<evidence type="ECO:0000256" key="15">
    <source>
        <dbReference type="ARBA" id="ARBA00023016"/>
    </source>
</evidence>
<dbReference type="PROSITE" id="PS50026">
    <property type="entry name" value="EGF_3"/>
    <property type="match status" value="2"/>
</dbReference>
<dbReference type="SUPFAM" id="SSF49464">
    <property type="entry name" value="Carboxypeptidase regulatory domain-like"/>
    <property type="match status" value="1"/>
</dbReference>
<dbReference type="GO" id="GO:0048666">
    <property type="term" value="P:neuron development"/>
    <property type="evidence" value="ECO:0007669"/>
    <property type="project" value="TreeGrafter"/>
</dbReference>
<dbReference type="GO" id="GO:0043005">
    <property type="term" value="C:neuron projection"/>
    <property type="evidence" value="ECO:0007669"/>
    <property type="project" value="TreeGrafter"/>
</dbReference>
<dbReference type="FunFam" id="2.10.25.10:FF:000169">
    <property type="entry name" value="teneurin-1 isoform X1"/>
    <property type="match status" value="1"/>
</dbReference>
<dbReference type="GO" id="GO:0005886">
    <property type="term" value="C:plasma membrane"/>
    <property type="evidence" value="ECO:0007669"/>
    <property type="project" value="UniProtKB-SubCell"/>
</dbReference>
<accession>A0A835NN17</accession>
<reference evidence="35 36" key="2">
    <citation type="journal article" date="2021" name="J. Hered.">
        <title>Feather Gene Expression Elucidates the Developmental Basis of Plumage Iridescence in African Starlings.</title>
        <authorList>
            <person name="Rubenstein D.R."/>
            <person name="Corvelo A."/>
            <person name="MacManes M.D."/>
            <person name="Maia R."/>
            <person name="Narzisi G."/>
            <person name="Rousaki A."/>
            <person name="Vandenabeele P."/>
            <person name="Shawkey M.D."/>
            <person name="Solomon J."/>
        </authorList>
    </citation>
    <scope>NUCLEOTIDE SEQUENCE [LARGE SCALE GENOMIC DNA]</scope>
    <source>
        <strain evidence="35">SS15</strain>
    </source>
</reference>
<evidence type="ECO:0000256" key="24">
    <source>
        <dbReference type="ARBA" id="ARBA00057184"/>
    </source>
</evidence>
<evidence type="ECO:0000256" key="31">
    <source>
        <dbReference type="SAM" id="Phobius"/>
    </source>
</evidence>
<evidence type="ECO:0000256" key="3">
    <source>
        <dbReference type="ARBA" id="ARBA00004245"/>
    </source>
</evidence>
<dbReference type="InterPro" id="IPR008969">
    <property type="entry name" value="CarboxyPept-like_regulatory"/>
</dbReference>
<evidence type="ECO:0000256" key="20">
    <source>
        <dbReference type="ARBA" id="ARBA00023212"/>
    </source>
</evidence>
<evidence type="ECO:0000313" key="36">
    <source>
        <dbReference type="Proteomes" id="UP000618051"/>
    </source>
</evidence>
<dbReference type="PANTHER" id="PTHR11219:SF7">
    <property type="entry name" value="TENEURIN-1"/>
    <property type="match status" value="1"/>
</dbReference>
<sequence length="2828" mass="315217">MAVATSTGEPKPTGVNMQGQHSQRASNDMEFCETPHILCPGYQTDLHGVAEHSYPLEVGSDVDTETEGGASPDHALRMWMRGIKSEHSSCLSSRANSALSLTDTDHERKSDGENGKFIAKIPDPESNCFDLELSDVSAGQAVQGYRAEKLRAVLKKQRGRGRTAWLRAGQGAQDSREHEQVVIVPSFSEVVSEEQLGPWSISKEQSPVTYLKHIVPNIILRDVWVNLNNCPASLSTMRVTKCHSWCLPEKELSPLLMYKIVKDPVEEIILEPWTVDSDMPGSPHNQFTFRPLPPPPPPPHACTCARKPPPSADSLQRRSMTTRSQPSPAAPTPPTSTQDSVHLHNSWVLNSNIPLETRHFLFKHGSGSSAIFSAASQNYPLTSNTVYSPPPRPLPRSTFSRSAFTFNKPYRCCNWKCTALSATAITVTLALLLAYVIAVHLFGLTWQLQPVEGQLYENGVSKGNKGTESMDTTYSPIGGKASDKTEKKVFQKGRAIDTGEVEIGAQVMQTIPPGLFWRFQITIHHPVYLKFNISLAKDSLLGIYGRRNIPPTHTQFDFVKLMDGKQLIKQEPKNSEEPQQAPRNLILTSLQETGFIEYMDQGAWHMAFYNDGKKVEQQFMFFFVHNCLNKQKSWMTAQLIAMGMENVSQATATASQDSLVLIVQKVNLPSSDSCPVLCSGNGEYEKGHCVCRNGWKGPECDVPEEQCIDPTCFGHGTCIMGVCICVPGYKGEICEEEDCLDPMCSGHGVCVQGECHCSTGWGGVNCESALPVCQEQCSGHGTFLLDTGLCNCEPQWTGPDCSTELCTLDCGSHGVCSRGICQCEEGWVGPSCEERTCHSHCAEHGQCKDGKCECSPGWEGDHCTIDGCPGLCYGNGRCTLDQNGWHCVCQVGWSGSGCNVVMEMVCADNLDNDGDGLTDCVDPDCCQQSNCYSSPLCQGSPDPLDLIQHSQPPFSQHPPRLFYDRIRFLIGKESTHVIPGDISFESRRACVIRGQVVAVDGTPLVGVNVSFLHHNEYGYTISRQDGSFDLVAVGGISVTLVFDRSPFLSEKRTLWLPWNRFIIVDKVVMQRTESDTPSCDISSFISPNPIVLPSPLTAFGGFCPERGTVIPELQVVQEEITIPSSFVKLSYLSSRTPGYKALLRIILTHTTIPSGMAKVHLIVAVEGRLLQKWFPAAANLVYTFAWNKTDIYGQKVSGLAEAMVSVGYEYETCPDFILWEKRTVILQGFEMDASNLGGWSINKHHVLNPQSGIVHKGNGENMFISQQPPVISTVMGNGHQRSVSCSNCNGLALNSKLFAPVALASGPDGSVYIGDFNYVRRIFPSGNSIAILELSTSPAHKYYLAVDPVSESLYLSDTNTRKVYKAKSLTETRDLAKNADVVAGTGDQCLPFDQSHCGDGGKASEASLNSPRGITVDKHGFIYFVDGTMIRKIDENGVITTIIGSNGLTSTQPLSCDSGMDITQVRLEWPTDLTVNPLDNSLYVLDNNIVLQISENRRVRIIAGRPIHCQVPGIDHFLVSKVAIHSTLESARAITVSHSGILYIAETDERKINRIQQVTTNGEISVIAGAPSDCDCKIDPNCDCFSGDGGYAKDAKLKAPSSLAVSPNDTLYVADLGNVRIRAVSQNKAHLSDTNLYEIASPADQELYQFTINGTHLHTLNLITRDYIYNFSYSGDGDVGTITSSNGNSVHIRRDTSGLPLWVVVPGGQVYWLTISSNGVLKRVYAQGYNLALMTYPGNTGLLATKSDENGWTTVYEYDSDGHLTNATFPTGEVSSFHSDVEKLTRVELDTSNKENVITATNFSATSTIYTLKQDNTQNIYRVSPDGSLRVTFASGMEITLNTEPHILAGVVSPTLGKCNISLPGEHNSNLIEWRQRREQTKGNISTFERRLRTHNRNLLSIDFDHVTRTGKIYDDHRKFTLRIMYDQIGRPILWSPISKYNEVNITYSHSGLVTYIQRGTWTEKMEYDPSGNIISRTWADGKIWSYTYLEKSVMLLLHSQRRYIFEFDQSESLQSVTMPSMVRHALQTMLSVGYYRNIYTPPDSGAAFIQDLARDGRLLQTLYPGTGRRVLYKYTKQSRLSEILYDTTQVTFTYEESSGVIKTIHLMHDGFICTIRYRQTGPLIGRQIFRFSEEGLVNARFDYSYNNFRVTSMQAMINETPLPIDLYRYVDVSGRTEQFGKFSVINYDLNQVITTTVMKHTKIFSANGQVIEVQYEILKSIAYWMTIQYDNMGRMVICDIRVGVDANITRYFYEYDADGQLQTVSVNDKTQWRYSYDLNGNINLLSHGNSARLTPLRYDLRDRITRLGEIQYKMDEDGFLRQRGNEIFEYNSNGLLNKAYNKVSGWTVQYCYDGLGRRVASKSSLGQHLQFFYADLSNPIRVTHLYNHTSSEITSLYYDLQGHLIAMELSSGEEYYVACDNTGTPLAVFSSRGQVIKEILYTPYGEIYQDTNPDFEVIIGFHGGLYDSLTKLVHLGQRDYDVIAGRWTTPNHRIWKYLNAVPQPFNLYSFENNYPVGKIQDVAKYTTDIGSWLELFGFQLHNVLPGFPKPEIEALGTTYELLQLQTKTQEWDPGKTILGIQCELQKQLRNFISLDQLPMTPRYSDSKCSEGVKQLRFAAAPSVFGKGIKFAIKDGIVTADIIGVANEDSRRIAAILNNAHYLENLHFTIEGRDTHYFIKLGSLEEDLALIGSTGGRRILENGVNVTVSQMTSVINGRTRRFADIQLQHSALCFNVRYGTTVEEEKNHVLEIARQRAVAQAWTKEQRRLQEGEEGIRAWTDGEKQQLLSTGRVQGYDGYFVLSVEQYLELSDSANNIHFMRQSEIGRR</sequence>
<evidence type="ECO:0000259" key="33">
    <source>
        <dbReference type="PROSITE" id="PS51361"/>
    </source>
</evidence>
<evidence type="ECO:0000256" key="7">
    <source>
        <dbReference type="ARBA" id="ARBA00022490"/>
    </source>
</evidence>
<feature type="domain" description="EGF-like" evidence="32">
    <location>
        <begin position="703"/>
        <end position="735"/>
    </location>
</feature>
<dbReference type="Pfam" id="PF15636">
    <property type="entry name" value="Tox-GHH"/>
    <property type="match status" value="1"/>
</dbReference>
<dbReference type="GO" id="GO:0005794">
    <property type="term" value="C:Golgi apparatus"/>
    <property type="evidence" value="ECO:0007669"/>
    <property type="project" value="UniProtKB-ARBA"/>
</dbReference>
<dbReference type="GO" id="GO:0005856">
    <property type="term" value="C:cytoskeleton"/>
    <property type="evidence" value="ECO:0007669"/>
    <property type="project" value="UniProtKB-SubCell"/>
</dbReference>
<dbReference type="Gene3D" id="2.10.25.10">
    <property type="entry name" value="Laminin"/>
    <property type="match status" value="6"/>
</dbReference>
<feature type="region of interest" description="Disordered" evidence="30">
    <location>
        <begin position="1"/>
        <end position="26"/>
    </location>
</feature>
<evidence type="ECO:0000256" key="26">
    <source>
        <dbReference type="ARBA" id="ARBA00077043"/>
    </source>
</evidence>
<feature type="domain" description="Teneurin N-terminal" evidence="33">
    <location>
        <begin position="27"/>
        <end position="417"/>
    </location>
</feature>
<dbReference type="InterPro" id="IPR056822">
    <property type="entry name" value="TEN_NHL"/>
</dbReference>
<keyword evidence="22" id="KW-0527">Neuropeptide</keyword>
<dbReference type="FunFam" id="2.10.25.10:FF:000016">
    <property type="entry name" value="Teneurin transmembrane protein 2"/>
    <property type="match status" value="1"/>
</dbReference>
<evidence type="ECO:0000256" key="29">
    <source>
        <dbReference type="PROSITE-ProRule" id="PRU00076"/>
    </source>
</evidence>